<feature type="non-terminal residue" evidence="1">
    <location>
        <position position="119"/>
    </location>
</feature>
<dbReference type="EMBL" id="CADCTP010000033">
    <property type="protein sequence ID" value="CAA9218708.1"/>
    <property type="molecule type" value="Genomic_DNA"/>
</dbReference>
<dbReference type="Gene3D" id="3.40.50.12780">
    <property type="entry name" value="N-terminal domain of ligase-like"/>
    <property type="match status" value="1"/>
</dbReference>
<reference evidence="1" key="1">
    <citation type="submission" date="2020-02" db="EMBL/GenBank/DDBJ databases">
        <authorList>
            <person name="Meier V. D."/>
        </authorList>
    </citation>
    <scope>NUCLEOTIDE SEQUENCE</scope>
    <source>
        <strain evidence="1">AVDCRST_MAG41</strain>
    </source>
</reference>
<gene>
    <name evidence="1" type="ORF">AVDCRST_MAG41-367</name>
</gene>
<evidence type="ECO:0000313" key="1">
    <source>
        <dbReference type="EMBL" id="CAA9218708.1"/>
    </source>
</evidence>
<protein>
    <recommendedName>
        <fullName evidence="2">AMP-dependent synthetase/ligase domain-containing protein</fullName>
    </recommendedName>
</protein>
<dbReference type="InterPro" id="IPR042099">
    <property type="entry name" value="ANL_N_sf"/>
</dbReference>
<dbReference type="SUPFAM" id="SSF56801">
    <property type="entry name" value="Acetyl-CoA synthetase-like"/>
    <property type="match status" value="1"/>
</dbReference>
<name>A0A6J4HA91_9ACTN</name>
<proteinExistence type="predicted"/>
<accession>A0A6J4HA91</accession>
<dbReference type="AlphaFoldDB" id="A0A6J4HA91"/>
<evidence type="ECO:0008006" key="2">
    <source>
        <dbReference type="Google" id="ProtNLM"/>
    </source>
</evidence>
<organism evidence="1">
    <name type="scientific">uncultured Mycobacteriales bacterium</name>
    <dbReference type="NCBI Taxonomy" id="581187"/>
    <lineage>
        <taxon>Bacteria</taxon>
        <taxon>Bacillati</taxon>
        <taxon>Actinomycetota</taxon>
        <taxon>Actinomycetes</taxon>
        <taxon>Mycobacteriales</taxon>
        <taxon>environmental samples</taxon>
    </lineage>
</organism>
<sequence length="119" mass="11985">MTSGSFRADIAADPRIGIGSVLADLVARGEALDEPAIAFDSAVDGHPAGHPLSLRELDRAVAARSAALAAAVAPRDPVALHVSTAADQLLGYLALARLGAIPALLNRNLAAPVAAEYAA</sequence>